<dbReference type="PANTHER" id="PTHR31170">
    <property type="entry name" value="BNAC04G53230D PROTEIN"/>
    <property type="match status" value="1"/>
</dbReference>
<proteinExistence type="predicted"/>
<gene>
    <name evidence="1" type="ORF">EPI10_030251</name>
</gene>
<comment type="caution">
    <text evidence="1">The sequence shown here is derived from an EMBL/GenBank/DDBJ whole genome shotgun (WGS) entry which is preliminary data.</text>
</comment>
<name>A0A5B6WXY5_9ROSI</name>
<protein>
    <submittedName>
        <fullName evidence="1">UPF0481 protein isoform X3</fullName>
    </submittedName>
</protein>
<dbReference type="Pfam" id="PF03140">
    <property type="entry name" value="DUF247"/>
    <property type="match status" value="1"/>
</dbReference>
<keyword evidence="2" id="KW-1185">Reference proteome</keyword>
<dbReference type="PANTHER" id="PTHR31170:SF17">
    <property type="match status" value="1"/>
</dbReference>
<dbReference type="AlphaFoldDB" id="A0A5B6WXY5"/>
<evidence type="ECO:0000313" key="1">
    <source>
        <dbReference type="EMBL" id="KAA3486328.1"/>
    </source>
</evidence>
<dbReference type="Proteomes" id="UP000325315">
    <property type="component" value="Unassembled WGS sequence"/>
</dbReference>
<dbReference type="InterPro" id="IPR004158">
    <property type="entry name" value="DUF247_pln"/>
</dbReference>
<dbReference type="OrthoDB" id="1001983at2759"/>
<reference evidence="2" key="1">
    <citation type="journal article" date="2019" name="Plant Biotechnol. J.">
        <title>Genome sequencing of the Australian wild diploid species Gossypium australe highlights disease resistance and delayed gland morphogenesis.</title>
        <authorList>
            <person name="Cai Y."/>
            <person name="Cai X."/>
            <person name="Wang Q."/>
            <person name="Wang P."/>
            <person name="Zhang Y."/>
            <person name="Cai C."/>
            <person name="Xu Y."/>
            <person name="Wang K."/>
            <person name="Zhou Z."/>
            <person name="Wang C."/>
            <person name="Geng S."/>
            <person name="Li B."/>
            <person name="Dong Q."/>
            <person name="Hou Y."/>
            <person name="Wang H."/>
            <person name="Ai P."/>
            <person name="Liu Z."/>
            <person name="Yi F."/>
            <person name="Sun M."/>
            <person name="An G."/>
            <person name="Cheng J."/>
            <person name="Zhang Y."/>
            <person name="Shi Q."/>
            <person name="Xie Y."/>
            <person name="Shi X."/>
            <person name="Chang Y."/>
            <person name="Huang F."/>
            <person name="Chen Y."/>
            <person name="Hong S."/>
            <person name="Mi L."/>
            <person name="Sun Q."/>
            <person name="Zhang L."/>
            <person name="Zhou B."/>
            <person name="Peng R."/>
            <person name="Zhang X."/>
            <person name="Liu F."/>
        </authorList>
    </citation>
    <scope>NUCLEOTIDE SEQUENCE [LARGE SCALE GENOMIC DNA]</scope>
    <source>
        <strain evidence="2">cv. PA1801</strain>
    </source>
</reference>
<sequence length="143" mass="16708">MLSTTKLEDGGICFLSVPIQNMQIQEQGKENMFDITFDNDTDELNIPILKVIGDSIEPTLRNYMAYKQLFSWEGPNFFVDYVVFIDKLINTSKDMNGIINNFLENDEAVTQIFNKLRESIYYSPKDFYYKDIADQVNKDCNRK</sequence>
<evidence type="ECO:0000313" key="2">
    <source>
        <dbReference type="Proteomes" id="UP000325315"/>
    </source>
</evidence>
<accession>A0A5B6WXY5</accession>
<dbReference type="EMBL" id="SMMG02000001">
    <property type="protein sequence ID" value="KAA3486328.1"/>
    <property type="molecule type" value="Genomic_DNA"/>
</dbReference>
<organism evidence="1 2">
    <name type="scientific">Gossypium australe</name>
    <dbReference type="NCBI Taxonomy" id="47621"/>
    <lineage>
        <taxon>Eukaryota</taxon>
        <taxon>Viridiplantae</taxon>
        <taxon>Streptophyta</taxon>
        <taxon>Embryophyta</taxon>
        <taxon>Tracheophyta</taxon>
        <taxon>Spermatophyta</taxon>
        <taxon>Magnoliopsida</taxon>
        <taxon>eudicotyledons</taxon>
        <taxon>Gunneridae</taxon>
        <taxon>Pentapetalae</taxon>
        <taxon>rosids</taxon>
        <taxon>malvids</taxon>
        <taxon>Malvales</taxon>
        <taxon>Malvaceae</taxon>
        <taxon>Malvoideae</taxon>
        <taxon>Gossypium</taxon>
    </lineage>
</organism>